<feature type="domain" description="Laminin G" evidence="2">
    <location>
        <begin position="51"/>
        <end position="114"/>
    </location>
</feature>
<dbReference type="InterPro" id="IPR001791">
    <property type="entry name" value="Laminin_G"/>
</dbReference>
<comment type="caution">
    <text evidence="3">The sequence shown here is derived from an EMBL/GenBank/DDBJ whole genome shotgun (WGS) entry which is preliminary data.</text>
</comment>
<evidence type="ECO:0000256" key="1">
    <source>
        <dbReference type="PROSITE-ProRule" id="PRU00122"/>
    </source>
</evidence>
<evidence type="ECO:0000259" key="2">
    <source>
        <dbReference type="PROSITE" id="PS50025"/>
    </source>
</evidence>
<dbReference type="CDD" id="cd00110">
    <property type="entry name" value="LamG"/>
    <property type="match status" value="1"/>
</dbReference>
<protein>
    <recommendedName>
        <fullName evidence="2">Laminin G domain-containing protein</fullName>
    </recommendedName>
</protein>
<keyword evidence="4" id="KW-1185">Reference proteome</keyword>
<sequence>CVRHERARVRGSNPFEDAGHHCRQHSCSSEVFKPSSVMDPNSENCLPDVEIRSPRFTGQGWLAFPALRAAYKHVQLELEFRPEAWDGILFLTGERDDMAGDFMALLLHQGFVEF</sequence>
<dbReference type="InterPro" id="IPR050372">
    <property type="entry name" value="Neurexin-related_CASP"/>
</dbReference>
<evidence type="ECO:0000313" key="3">
    <source>
        <dbReference type="EMBL" id="KAJ9575874.1"/>
    </source>
</evidence>
<dbReference type="AlphaFoldDB" id="A0AAD7Z8E9"/>
<dbReference type="InterPro" id="IPR013320">
    <property type="entry name" value="ConA-like_dom_sf"/>
</dbReference>
<name>A0AAD7Z8E9_DIPPU</name>
<dbReference type="PANTHER" id="PTHR15036:SF85">
    <property type="entry name" value="SP2353, ISOFORM A"/>
    <property type="match status" value="1"/>
</dbReference>
<dbReference type="PROSITE" id="PS50025">
    <property type="entry name" value="LAM_G_DOMAIN"/>
    <property type="match status" value="1"/>
</dbReference>
<reference evidence="3" key="2">
    <citation type="submission" date="2023-05" db="EMBL/GenBank/DDBJ databases">
        <authorList>
            <person name="Fouks B."/>
        </authorList>
    </citation>
    <scope>NUCLEOTIDE SEQUENCE</scope>
    <source>
        <strain evidence="3">Stay&amp;Tobe</strain>
        <tissue evidence="3">Testes</tissue>
    </source>
</reference>
<dbReference type="Gene3D" id="2.60.120.200">
    <property type="match status" value="1"/>
</dbReference>
<feature type="non-terminal residue" evidence="3">
    <location>
        <position position="114"/>
    </location>
</feature>
<reference evidence="3" key="1">
    <citation type="journal article" date="2023" name="IScience">
        <title>Live-bearing cockroach genome reveals convergent evolutionary mechanisms linked to viviparity in insects and beyond.</title>
        <authorList>
            <person name="Fouks B."/>
            <person name="Harrison M.C."/>
            <person name="Mikhailova A.A."/>
            <person name="Marchal E."/>
            <person name="English S."/>
            <person name="Carruthers M."/>
            <person name="Jennings E.C."/>
            <person name="Chiamaka E.L."/>
            <person name="Frigard R.A."/>
            <person name="Pippel M."/>
            <person name="Attardo G.M."/>
            <person name="Benoit J.B."/>
            <person name="Bornberg-Bauer E."/>
            <person name="Tobe S.S."/>
        </authorList>
    </citation>
    <scope>NUCLEOTIDE SEQUENCE</scope>
    <source>
        <strain evidence="3">Stay&amp;Tobe</strain>
    </source>
</reference>
<accession>A0AAD7Z8E9</accession>
<proteinExistence type="predicted"/>
<dbReference type="GO" id="GO:0016020">
    <property type="term" value="C:membrane"/>
    <property type="evidence" value="ECO:0007669"/>
    <property type="project" value="UniProtKB-SubCell"/>
</dbReference>
<dbReference type="Proteomes" id="UP001233999">
    <property type="component" value="Unassembled WGS sequence"/>
</dbReference>
<dbReference type="SUPFAM" id="SSF49899">
    <property type="entry name" value="Concanavalin A-like lectins/glucanases"/>
    <property type="match status" value="1"/>
</dbReference>
<dbReference type="PANTHER" id="PTHR15036">
    <property type="entry name" value="PIKACHURIN-LIKE PROTEIN"/>
    <property type="match status" value="1"/>
</dbReference>
<gene>
    <name evidence="3" type="ORF">L9F63_007253</name>
</gene>
<dbReference type="EMBL" id="JASPKZ010009816">
    <property type="protein sequence ID" value="KAJ9575874.1"/>
    <property type="molecule type" value="Genomic_DNA"/>
</dbReference>
<evidence type="ECO:0000313" key="4">
    <source>
        <dbReference type="Proteomes" id="UP001233999"/>
    </source>
</evidence>
<comment type="caution">
    <text evidence="1">Lacks conserved residue(s) required for the propagation of feature annotation.</text>
</comment>
<feature type="non-terminal residue" evidence="3">
    <location>
        <position position="1"/>
    </location>
</feature>
<organism evidence="3 4">
    <name type="scientific">Diploptera punctata</name>
    <name type="common">Pacific beetle cockroach</name>
    <dbReference type="NCBI Taxonomy" id="6984"/>
    <lineage>
        <taxon>Eukaryota</taxon>
        <taxon>Metazoa</taxon>
        <taxon>Ecdysozoa</taxon>
        <taxon>Arthropoda</taxon>
        <taxon>Hexapoda</taxon>
        <taxon>Insecta</taxon>
        <taxon>Pterygota</taxon>
        <taxon>Neoptera</taxon>
        <taxon>Polyneoptera</taxon>
        <taxon>Dictyoptera</taxon>
        <taxon>Blattodea</taxon>
        <taxon>Blaberoidea</taxon>
        <taxon>Blaberidae</taxon>
        <taxon>Diplopterinae</taxon>
        <taxon>Diploptera</taxon>
    </lineage>
</organism>